<evidence type="ECO:0000256" key="6">
    <source>
        <dbReference type="ARBA" id="ARBA00023315"/>
    </source>
</evidence>
<evidence type="ECO:0000256" key="5">
    <source>
        <dbReference type="ARBA" id="ARBA00022823"/>
    </source>
</evidence>
<dbReference type="PROSITE" id="PS00189">
    <property type="entry name" value="LIPOYL"/>
    <property type="match status" value="1"/>
</dbReference>
<dbReference type="PROSITE" id="PS50968">
    <property type="entry name" value="BIOTINYL_LIPOYL"/>
    <property type="match status" value="1"/>
</dbReference>
<dbReference type="Gene3D" id="4.10.320.10">
    <property type="entry name" value="E3-binding domain"/>
    <property type="match status" value="1"/>
</dbReference>
<evidence type="ECO:0000313" key="12">
    <source>
        <dbReference type="EMBL" id="BAO28549.1"/>
    </source>
</evidence>
<dbReference type="InterPro" id="IPR023213">
    <property type="entry name" value="CAT-like_dom_sf"/>
</dbReference>
<dbReference type="Gene3D" id="2.40.50.100">
    <property type="match status" value="1"/>
</dbReference>
<evidence type="ECO:0000256" key="9">
    <source>
        <dbReference type="RuleBase" id="RU361137"/>
    </source>
</evidence>
<keyword evidence="6 9" id="KW-0012">Acyltransferase</keyword>
<dbReference type="Pfam" id="PF00198">
    <property type="entry name" value="2-oxoacid_dh"/>
    <property type="match status" value="1"/>
</dbReference>
<dbReference type="Proteomes" id="UP000031637">
    <property type="component" value="Chromosome"/>
</dbReference>
<dbReference type="EC" id="2.3.1.12" evidence="9"/>
<evidence type="ECO:0000256" key="4">
    <source>
        <dbReference type="ARBA" id="ARBA00022737"/>
    </source>
</evidence>
<dbReference type="NCBIfam" id="TIGR01348">
    <property type="entry name" value="PDHac_trf_long"/>
    <property type="match status" value="1"/>
</dbReference>
<dbReference type="InterPro" id="IPR003016">
    <property type="entry name" value="2-oxoA_DH_lipoyl-BS"/>
</dbReference>
<comment type="similarity">
    <text evidence="1 9">Belongs to the 2-oxoacid dehydrogenase family.</text>
</comment>
<proteinExistence type="inferred from homology"/>
<dbReference type="CDD" id="cd06849">
    <property type="entry name" value="lipoyl_domain"/>
    <property type="match status" value="1"/>
</dbReference>
<evidence type="ECO:0000256" key="2">
    <source>
        <dbReference type="ARBA" id="ARBA00011484"/>
    </source>
</evidence>
<dbReference type="InterPro" id="IPR011053">
    <property type="entry name" value="Single_hybrid_motif"/>
</dbReference>
<dbReference type="InterPro" id="IPR036625">
    <property type="entry name" value="E3-bd_dom_sf"/>
</dbReference>
<protein>
    <recommendedName>
        <fullName evidence="9">Acetyltransferase component of pyruvate dehydrogenase complex</fullName>
        <ecNumber evidence="9">2.3.1.12</ecNumber>
    </recommendedName>
</protein>
<dbReference type="FunFam" id="3.30.559.10:FF:000004">
    <property type="entry name" value="Acetyltransferase component of pyruvate dehydrogenase complex"/>
    <property type="match status" value="1"/>
</dbReference>
<dbReference type="GO" id="GO:0006086">
    <property type="term" value="P:pyruvate decarboxylation to acetyl-CoA"/>
    <property type="evidence" value="ECO:0007669"/>
    <property type="project" value="UniProtKB-UniRule"/>
</dbReference>
<dbReference type="GO" id="GO:0005737">
    <property type="term" value="C:cytoplasm"/>
    <property type="evidence" value="ECO:0007669"/>
    <property type="project" value="TreeGrafter"/>
</dbReference>
<dbReference type="KEGG" id="shd:SUTH_00739"/>
<dbReference type="FunFam" id="2.40.50.100:FF:000009">
    <property type="entry name" value="Acetyltransferase component of pyruvate dehydrogenase complex"/>
    <property type="match status" value="1"/>
</dbReference>
<comment type="cofactor">
    <cofactor evidence="9">
        <name>(R)-lipoate</name>
        <dbReference type="ChEBI" id="CHEBI:83088"/>
    </cofactor>
    <text evidence="9">Binds 1 lipoyl cofactor covalently.</text>
</comment>
<dbReference type="PANTHER" id="PTHR43178:SF2">
    <property type="entry name" value="DIHYDROLIPOYLLYSINE-RESIDUE ACETYLTRANSFERASE COMPONENT OF PYRUVATE DEHYDROGENASE COMPLEX"/>
    <property type="match status" value="1"/>
</dbReference>
<dbReference type="STRING" id="1223802.SUTH_00739"/>
<dbReference type="PROSITE" id="PS51826">
    <property type="entry name" value="PSBD"/>
    <property type="match status" value="1"/>
</dbReference>
<dbReference type="Pfam" id="PF00364">
    <property type="entry name" value="Biotin_lipoyl"/>
    <property type="match status" value="1"/>
</dbReference>
<keyword evidence="12" id="KW-0670">Pyruvate</keyword>
<evidence type="ECO:0000256" key="1">
    <source>
        <dbReference type="ARBA" id="ARBA00007317"/>
    </source>
</evidence>
<evidence type="ECO:0000256" key="3">
    <source>
        <dbReference type="ARBA" id="ARBA00022679"/>
    </source>
</evidence>
<dbReference type="Pfam" id="PF02817">
    <property type="entry name" value="E3_binding"/>
    <property type="match status" value="1"/>
</dbReference>
<dbReference type="OrthoDB" id="9805770at2"/>
<evidence type="ECO:0000256" key="7">
    <source>
        <dbReference type="ARBA" id="ARBA00025211"/>
    </source>
</evidence>
<keyword evidence="5 9" id="KW-0450">Lipoyl</keyword>
<dbReference type="SUPFAM" id="SSF52777">
    <property type="entry name" value="CoA-dependent acyltransferases"/>
    <property type="match status" value="1"/>
</dbReference>
<evidence type="ECO:0000313" key="13">
    <source>
        <dbReference type="Proteomes" id="UP000031637"/>
    </source>
</evidence>
<dbReference type="InterPro" id="IPR001078">
    <property type="entry name" value="2-oxoacid_DH_actylTfrase"/>
</dbReference>
<dbReference type="Gene3D" id="3.30.559.10">
    <property type="entry name" value="Chloramphenicol acetyltransferase-like domain"/>
    <property type="match status" value="1"/>
</dbReference>
<dbReference type="EMBL" id="AP012547">
    <property type="protein sequence ID" value="BAO28549.1"/>
    <property type="molecule type" value="Genomic_DNA"/>
</dbReference>
<dbReference type="HOGENOM" id="CLU_016733_10_0_4"/>
<dbReference type="PANTHER" id="PTHR43178">
    <property type="entry name" value="DIHYDROLIPOAMIDE ACETYLTRANSFERASE COMPONENT OF PYRUVATE DEHYDROGENASE COMPLEX"/>
    <property type="match status" value="1"/>
</dbReference>
<accession>W0SBF7</accession>
<dbReference type="GO" id="GO:0004742">
    <property type="term" value="F:dihydrolipoyllysine-residue acetyltransferase activity"/>
    <property type="evidence" value="ECO:0007669"/>
    <property type="project" value="UniProtKB-UniRule"/>
</dbReference>
<evidence type="ECO:0000259" key="11">
    <source>
        <dbReference type="PROSITE" id="PS51826"/>
    </source>
</evidence>
<keyword evidence="4" id="KW-0677">Repeat</keyword>
<dbReference type="RefSeq" id="WP_070099324.1">
    <property type="nucleotide sequence ID" value="NZ_AP012547.1"/>
</dbReference>
<sequence length="461" mass="48086">MSIVEVRVPDIGDFKDVPVIEVLVKVGDTIKAEDSLVTLESDKATMDVPSPVSGVVTELKLKVGDKVAEGTLVALIDSAGTATGVGAGGTAIAVPSAAPVATPKAAAPDAAPAAARSVATPLGSSDSNADFRPGDTELIPVQPRVSMPTPADRLPGHAAHASPSVRRFARELGVDVARVPGSGPKGRILQSDVQAWVKGVISGATPSTTPAASSGGGLDLLPWPKIDFAKFGAIEVQPLSRIKKISGANLSRNWAMIPAVTYHEDADITDLEAFRLQINKENEKGGGAKLTMLAFLIKACVKAMQKYPEFNSSIDGDNLVMKKYFNIGFAADTPNGLVVPVIKNAENKGVFDLARESGELAKQAREGKMKPADMQGACFTISSVGGIGGTGFAPIVNAPEVAILGVSKSAMKPVWDGKAFVPRLILPLSLTADHRVIDGALATRFNVYLAQLLADMRRSML</sequence>
<dbReference type="SUPFAM" id="SSF47005">
    <property type="entry name" value="Peripheral subunit-binding domain of 2-oxo acid dehydrogenase complex"/>
    <property type="match status" value="1"/>
</dbReference>
<dbReference type="InterPro" id="IPR050743">
    <property type="entry name" value="2-oxoacid_DH_E2_comp"/>
</dbReference>
<dbReference type="InterPro" id="IPR000089">
    <property type="entry name" value="Biotin_lipoyl"/>
</dbReference>
<feature type="domain" description="Peripheral subunit-binding (PSBD)" evidence="11">
    <location>
        <begin position="160"/>
        <end position="197"/>
    </location>
</feature>
<gene>
    <name evidence="12" type="ORF">SUTH_00739</name>
</gene>
<comment type="catalytic activity">
    <reaction evidence="8 9">
        <text>N(6)-[(R)-dihydrolipoyl]-L-lysyl-[protein] + acetyl-CoA = N(6)-[(R)-S(8)-acetyldihydrolipoyl]-L-lysyl-[protein] + CoA</text>
        <dbReference type="Rhea" id="RHEA:17017"/>
        <dbReference type="Rhea" id="RHEA-COMP:10475"/>
        <dbReference type="Rhea" id="RHEA-COMP:10478"/>
        <dbReference type="ChEBI" id="CHEBI:57287"/>
        <dbReference type="ChEBI" id="CHEBI:57288"/>
        <dbReference type="ChEBI" id="CHEBI:83100"/>
        <dbReference type="ChEBI" id="CHEBI:83111"/>
        <dbReference type="EC" id="2.3.1.12"/>
    </reaction>
</comment>
<organism evidence="12 13">
    <name type="scientific">Sulfuritalea hydrogenivorans sk43H</name>
    <dbReference type="NCBI Taxonomy" id="1223802"/>
    <lineage>
        <taxon>Bacteria</taxon>
        <taxon>Pseudomonadati</taxon>
        <taxon>Pseudomonadota</taxon>
        <taxon>Betaproteobacteria</taxon>
        <taxon>Nitrosomonadales</taxon>
        <taxon>Sterolibacteriaceae</taxon>
        <taxon>Sulfuritalea</taxon>
    </lineage>
</organism>
<feature type="domain" description="Lipoyl-binding" evidence="10">
    <location>
        <begin position="3"/>
        <end position="77"/>
    </location>
</feature>
<comment type="function">
    <text evidence="7">The pyruvate dehydrogenase complex catalyzes the overall conversion of pyruvate to acetyl-CoA and CO(2). It contains multiple copies of three enzymatic components: pyruvate dehydrogenase (E1), dihydrolipoamide acetyltransferase (E2) and lipoamide dehydrogenase (E3).</text>
</comment>
<dbReference type="InterPro" id="IPR004167">
    <property type="entry name" value="PSBD"/>
</dbReference>
<comment type="subunit">
    <text evidence="2 9">Forms a 24-polypeptide structural core with octahedral symmetry.</text>
</comment>
<dbReference type="GO" id="GO:0031405">
    <property type="term" value="F:lipoic acid binding"/>
    <property type="evidence" value="ECO:0007669"/>
    <property type="project" value="TreeGrafter"/>
</dbReference>
<dbReference type="InterPro" id="IPR006256">
    <property type="entry name" value="AcTrfase_Pyrv_DH_cplx"/>
</dbReference>
<evidence type="ECO:0000256" key="8">
    <source>
        <dbReference type="ARBA" id="ARBA00048370"/>
    </source>
</evidence>
<dbReference type="AlphaFoldDB" id="W0SBF7"/>
<keyword evidence="3 9" id="KW-0808">Transferase</keyword>
<keyword evidence="13" id="KW-1185">Reference proteome</keyword>
<dbReference type="SUPFAM" id="SSF51230">
    <property type="entry name" value="Single hybrid motif"/>
    <property type="match status" value="1"/>
</dbReference>
<evidence type="ECO:0000259" key="10">
    <source>
        <dbReference type="PROSITE" id="PS50968"/>
    </source>
</evidence>
<dbReference type="GO" id="GO:0045254">
    <property type="term" value="C:pyruvate dehydrogenase complex"/>
    <property type="evidence" value="ECO:0007669"/>
    <property type="project" value="UniProtKB-UniRule"/>
</dbReference>
<name>W0SBF7_9PROT</name>
<reference evidence="12 13" key="1">
    <citation type="journal article" date="2014" name="Syst. Appl. Microbiol.">
        <title>Complete genomes of freshwater sulfur oxidizers Sulfuricella denitrificans skB26 and Sulfuritalea hydrogenivorans sk43H: genetic insights into the sulfur oxidation pathway of betaproteobacteria.</title>
        <authorList>
            <person name="Watanabe T."/>
            <person name="Kojima H."/>
            <person name="Fukui M."/>
        </authorList>
    </citation>
    <scope>NUCLEOTIDE SEQUENCE [LARGE SCALE GENOMIC DNA]</scope>
    <source>
        <strain evidence="12">DSM22779</strain>
    </source>
</reference>